<sequence length="60" mass="6728">MDKDVTFISEYRVVPLDGGFVVEIIHDQSSLSEKHAFTSASDLAGFFHRVQAGRQSLRCK</sequence>
<comment type="caution">
    <text evidence="1">The sequence shown here is derived from an EMBL/GenBank/DDBJ whole genome shotgun (WGS) entry which is preliminary data.</text>
</comment>
<name>A0ABT3QUK5_9HYPH</name>
<reference evidence="1 2" key="1">
    <citation type="submission" date="2022-11" db="EMBL/GenBank/DDBJ databases">
        <title>Brucella sp. YY2X, whole genome shotgun sequencing project.</title>
        <authorList>
            <person name="Yang Y."/>
        </authorList>
    </citation>
    <scope>NUCLEOTIDE SEQUENCE [LARGE SCALE GENOMIC DNA]</scope>
    <source>
        <strain evidence="1 2">YY2X</strain>
    </source>
</reference>
<evidence type="ECO:0000313" key="2">
    <source>
        <dbReference type="Proteomes" id="UP001301216"/>
    </source>
</evidence>
<gene>
    <name evidence="1" type="ORF">OPR82_21445</name>
</gene>
<protein>
    <submittedName>
        <fullName evidence="1">Uncharacterized protein</fullName>
    </submittedName>
</protein>
<accession>A0ABT3QUK5</accession>
<evidence type="ECO:0000313" key="1">
    <source>
        <dbReference type="EMBL" id="MCX2699273.1"/>
    </source>
</evidence>
<organism evidence="1 2">
    <name type="scientific">Ochrobactrum chromiisoli</name>
    <dbReference type="NCBI Taxonomy" id="2993941"/>
    <lineage>
        <taxon>Bacteria</taxon>
        <taxon>Pseudomonadati</taxon>
        <taxon>Pseudomonadota</taxon>
        <taxon>Alphaproteobacteria</taxon>
        <taxon>Hyphomicrobiales</taxon>
        <taxon>Brucellaceae</taxon>
        <taxon>Brucella/Ochrobactrum group</taxon>
        <taxon>Ochrobactrum</taxon>
    </lineage>
</organism>
<proteinExistence type="predicted"/>
<keyword evidence="2" id="KW-1185">Reference proteome</keyword>
<dbReference type="RefSeq" id="WP_265987001.1">
    <property type="nucleotide sequence ID" value="NZ_JAPHAV010000024.1"/>
</dbReference>
<dbReference type="Proteomes" id="UP001301216">
    <property type="component" value="Unassembled WGS sequence"/>
</dbReference>
<dbReference type="EMBL" id="JAPHAV010000024">
    <property type="protein sequence ID" value="MCX2699273.1"/>
    <property type="molecule type" value="Genomic_DNA"/>
</dbReference>